<evidence type="ECO:0000256" key="6">
    <source>
        <dbReference type="SAM" id="MobiDB-lite"/>
    </source>
</evidence>
<evidence type="ECO:0000313" key="7">
    <source>
        <dbReference type="EMBL" id="KAG7463429.1"/>
    </source>
</evidence>
<feature type="region of interest" description="Disordered" evidence="6">
    <location>
        <begin position="765"/>
        <end position="787"/>
    </location>
</feature>
<dbReference type="PANTHER" id="PTHR20544">
    <property type="entry name" value="CENTROSOMAL PROTEIN CEP135"/>
    <property type="match status" value="1"/>
</dbReference>
<protein>
    <submittedName>
        <fullName evidence="7">Uncharacterized protein</fullName>
    </submittedName>
</protein>
<accession>A0A9D3T096</accession>
<proteinExistence type="inferred from homology"/>
<keyword evidence="5" id="KW-0175">Coiled coil</keyword>
<keyword evidence="3" id="KW-0206">Cytoskeleton</keyword>
<comment type="caution">
    <text evidence="7">The sequence shown here is derived from an EMBL/GenBank/DDBJ whole genome shotgun (WGS) entry which is preliminary data.</text>
</comment>
<sequence>MYTLWIQAFSWKETRTLHLTLHSESDETMERRPLYTSLDVPQARMTYAARPNPEMPDLSERNLGWEKPWAPTQDMIQSPGGPMWGYPYNHNLNKGYPFDTNPLKERDATLMSTLPGIYEDAQTPPGNMNRTGTSYQQLSRERALSEKLHQMQRVEDLQATILTLDEERSQYMNRQSRMEADMVGMEEEIRSLGCKLQASEEELKKAKTECTSLRQLKSKTESALGDSQRNLIAKIRELRNVQDRNKQLEERNGSLLKQVNGLTEEARPLQYKVSELNQDKDDLQRQLEDKEKTIETQRLKIEELEKSAESLQQAVSGGEWQLQNLQRNLANAEAELEAVKKDKEAMLESNVHLRADLDKLCLDNKALLSKMEGYSQEMEALQSKIQDYATESSCTSELMSTKENVIQRLQLTVEELEASAESLRQVVNRRHLELAAMRSKMSDMEGTLETVMGEKDAVLESNCHLRDKLEKAYLENQALLCKLEESRQDMEVLQRNLQDYVTETSCTNQLLSSDEGVIERLQLTVKELESSAGSLQQAVRGRDQELEAIKKNMASTEAELRAVMMEKESLLETNTQLIAELDKAYLDVQALQHRLQESSQEVEVLQRRLQECDVATKEDQTSSKDQLKENLKLTPGGLEQSAEGLQGVGNRGERELEALQTKLEETEKNLETMMREKEAILQTNIHLRANLEKAYLDNKVLQDKVEESNQDMKDLHRELLEFNTEFSGFENCLSSSEEVIGRLQLTFEGLEMSANSLRDVVHSTDLEQGRPVKEGEGSPQKKQAVSL</sequence>
<feature type="compositionally biased region" description="Basic and acidic residues" evidence="6">
    <location>
        <begin position="765"/>
        <end position="776"/>
    </location>
</feature>
<dbReference type="PANTHER" id="PTHR20544:SF0">
    <property type="entry name" value="NUCLEOPROTEIN TPR_MLP1 DOMAIN-CONTAINING PROTEIN"/>
    <property type="match status" value="1"/>
</dbReference>
<dbReference type="GO" id="GO:0005814">
    <property type="term" value="C:centriole"/>
    <property type="evidence" value="ECO:0007669"/>
    <property type="project" value="UniProtKB-SubCell"/>
</dbReference>
<comment type="subcellular location">
    <subcellularLocation>
        <location evidence="1">Cytoplasm</location>
        <location evidence="1">Cytoskeleton</location>
        <location evidence="1">Microtubule organizing center</location>
        <location evidence="1">Centrosome</location>
        <location evidence="1">Centriole</location>
    </subcellularLocation>
</comment>
<dbReference type="OrthoDB" id="8942159at2759"/>
<keyword evidence="8" id="KW-1185">Reference proteome</keyword>
<dbReference type="Gene3D" id="1.10.287.1490">
    <property type="match status" value="1"/>
</dbReference>
<comment type="similarity">
    <text evidence="4">Belongs to the CEP135/TSGA10 family.</text>
</comment>
<evidence type="ECO:0000256" key="1">
    <source>
        <dbReference type="ARBA" id="ARBA00004114"/>
    </source>
</evidence>
<feature type="coiled-coil region" evidence="5">
    <location>
        <begin position="154"/>
        <end position="426"/>
    </location>
</feature>
<keyword evidence="2" id="KW-0963">Cytoplasm</keyword>
<organism evidence="7 8">
    <name type="scientific">Megalops atlanticus</name>
    <name type="common">Tarpon</name>
    <name type="synonym">Clupea gigantea</name>
    <dbReference type="NCBI Taxonomy" id="7932"/>
    <lineage>
        <taxon>Eukaryota</taxon>
        <taxon>Metazoa</taxon>
        <taxon>Chordata</taxon>
        <taxon>Craniata</taxon>
        <taxon>Vertebrata</taxon>
        <taxon>Euteleostomi</taxon>
        <taxon>Actinopterygii</taxon>
        <taxon>Neopterygii</taxon>
        <taxon>Teleostei</taxon>
        <taxon>Elopiformes</taxon>
        <taxon>Megalopidae</taxon>
        <taxon>Megalops</taxon>
    </lineage>
</organism>
<evidence type="ECO:0000256" key="5">
    <source>
        <dbReference type="SAM" id="Coils"/>
    </source>
</evidence>
<feature type="coiled-coil region" evidence="5">
    <location>
        <begin position="649"/>
        <end position="725"/>
    </location>
</feature>
<dbReference type="EMBL" id="JAFDVH010000015">
    <property type="protein sequence ID" value="KAG7463429.1"/>
    <property type="molecule type" value="Genomic_DNA"/>
</dbReference>
<dbReference type="AlphaFoldDB" id="A0A9D3T096"/>
<evidence type="ECO:0000256" key="4">
    <source>
        <dbReference type="ARBA" id="ARBA00038123"/>
    </source>
</evidence>
<dbReference type="Proteomes" id="UP001046870">
    <property type="component" value="Chromosome 15"/>
</dbReference>
<evidence type="ECO:0000256" key="2">
    <source>
        <dbReference type="ARBA" id="ARBA00022490"/>
    </source>
</evidence>
<feature type="coiled-coil region" evidence="5">
    <location>
        <begin position="469"/>
        <end position="615"/>
    </location>
</feature>
<reference evidence="7" key="1">
    <citation type="submission" date="2021-01" db="EMBL/GenBank/DDBJ databases">
        <authorList>
            <person name="Zahm M."/>
            <person name="Roques C."/>
            <person name="Cabau C."/>
            <person name="Klopp C."/>
            <person name="Donnadieu C."/>
            <person name="Jouanno E."/>
            <person name="Lampietro C."/>
            <person name="Louis A."/>
            <person name="Herpin A."/>
            <person name="Echchiki A."/>
            <person name="Berthelot C."/>
            <person name="Parey E."/>
            <person name="Roest-Crollius H."/>
            <person name="Braasch I."/>
            <person name="Postlethwait J."/>
            <person name="Bobe J."/>
            <person name="Montfort J."/>
            <person name="Bouchez O."/>
            <person name="Begum T."/>
            <person name="Mejri S."/>
            <person name="Adams A."/>
            <person name="Chen W.-J."/>
            <person name="Guiguen Y."/>
        </authorList>
    </citation>
    <scope>NUCLEOTIDE SEQUENCE</scope>
    <source>
        <strain evidence="7">YG-15Mar2019-1</strain>
        <tissue evidence="7">Brain</tissue>
    </source>
</reference>
<dbReference type="InterPro" id="IPR051877">
    <property type="entry name" value="Centriole_BasalBody_StrucProt"/>
</dbReference>
<evidence type="ECO:0000256" key="3">
    <source>
        <dbReference type="ARBA" id="ARBA00023212"/>
    </source>
</evidence>
<gene>
    <name evidence="7" type="ORF">MATL_G00176460</name>
</gene>
<name>A0A9D3T096_MEGAT</name>
<evidence type="ECO:0000313" key="8">
    <source>
        <dbReference type="Proteomes" id="UP001046870"/>
    </source>
</evidence>